<dbReference type="EMBL" id="FPJW01000001">
    <property type="protein sequence ID" value="SFW97580.1"/>
    <property type="molecule type" value="Genomic_DNA"/>
</dbReference>
<gene>
    <name evidence="2" type="ORF">SAMN02745752_00005</name>
</gene>
<protein>
    <recommendedName>
        <fullName evidence="4">Membrane-anchored ribosome-binding protein, inhibits growth in stationary phase, ElaB/YqjD/DUF883 family</fullName>
    </recommendedName>
</protein>
<dbReference type="Proteomes" id="UP000182350">
    <property type="component" value="Unassembled WGS sequence"/>
</dbReference>
<feature type="compositionally biased region" description="Polar residues" evidence="1">
    <location>
        <begin position="1"/>
        <end position="24"/>
    </location>
</feature>
<name>A0A1K1TAW4_9GAMM</name>
<proteinExistence type="predicted"/>
<evidence type="ECO:0000313" key="2">
    <source>
        <dbReference type="EMBL" id="SFW97580.1"/>
    </source>
</evidence>
<reference evidence="2 3" key="1">
    <citation type="submission" date="2016-11" db="EMBL/GenBank/DDBJ databases">
        <authorList>
            <person name="Jaros S."/>
            <person name="Januszkiewicz K."/>
            <person name="Wedrychowicz H."/>
        </authorList>
    </citation>
    <scope>NUCLEOTIDE SEQUENCE [LARGE SCALE GENOMIC DNA]</scope>
    <source>
        <strain evidence="2 3">DSM 21637</strain>
    </source>
</reference>
<sequence length="95" mass="10327">MSKPSNSEHTTTDQLSESAHQSVDQIARSAGKVEERIRHNAADAEEYVKDAGHKTKKYSDKTLESVSAYVQDNPLICLGLAFAAGSLLSALKHRS</sequence>
<dbReference type="STRING" id="1122209.SAMN02745752_00005"/>
<feature type="region of interest" description="Disordered" evidence="1">
    <location>
        <begin position="1"/>
        <end position="53"/>
    </location>
</feature>
<dbReference type="OrthoDB" id="6167875at2"/>
<accession>A0A1K1TAW4</accession>
<evidence type="ECO:0008006" key="4">
    <source>
        <dbReference type="Google" id="ProtNLM"/>
    </source>
</evidence>
<dbReference type="AlphaFoldDB" id="A0A1K1TAW4"/>
<keyword evidence="3" id="KW-1185">Reference proteome</keyword>
<organism evidence="2 3">
    <name type="scientific">Marinospirillum alkaliphilum DSM 21637</name>
    <dbReference type="NCBI Taxonomy" id="1122209"/>
    <lineage>
        <taxon>Bacteria</taxon>
        <taxon>Pseudomonadati</taxon>
        <taxon>Pseudomonadota</taxon>
        <taxon>Gammaproteobacteria</taxon>
        <taxon>Oceanospirillales</taxon>
        <taxon>Oceanospirillaceae</taxon>
        <taxon>Marinospirillum</taxon>
    </lineage>
</organism>
<evidence type="ECO:0000256" key="1">
    <source>
        <dbReference type="SAM" id="MobiDB-lite"/>
    </source>
</evidence>
<evidence type="ECO:0000313" key="3">
    <source>
        <dbReference type="Proteomes" id="UP000182350"/>
    </source>
</evidence>
<feature type="compositionally biased region" description="Basic and acidic residues" evidence="1">
    <location>
        <begin position="31"/>
        <end position="53"/>
    </location>
</feature>